<dbReference type="Proteomes" id="UP001500124">
    <property type="component" value="Unassembled WGS sequence"/>
</dbReference>
<proteinExistence type="predicted"/>
<dbReference type="EMBL" id="BAABKC010000124">
    <property type="protein sequence ID" value="GAA5077374.1"/>
    <property type="molecule type" value="Genomic_DNA"/>
</dbReference>
<dbReference type="InterPro" id="IPR010035">
    <property type="entry name" value="Thi_S"/>
</dbReference>
<dbReference type="InterPro" id="IPR003749">
    <property type="entry name" value="ThiS/MoaD-like"/>
</dbReference>
<dbReference type="Pfam" id="PF02597">
    <property type="entry name" value="ThiS"/>
    <property type="match status" value="1"/>
</dbReference>
<name>A0ABP9LHZ2_9ACTN</name>
<dbReference type="InterPro" id="IPR012675">
    <property type="entry name" value="Beta-grasp_dom_sf"/>
</dbReference>
<comment type="caution">
    <text evidence="1">The sequence shown here is derived from an EMBL/GenBank/DDBJ whole genome shotgun (WGS) entry which is preliminary data.</text>
</comment>
<organism evidence="1 2">
    <name type="scientific">Streptomyces similanensis</name>
    <dbReference type="NCBI Taxonomy" id="1274988"/>
    <lineage>
        <taxon>Bacteria</taxon>
        <taxon>Bacillati</taxon>
        <taxon>Actinomycetota</taxon>
        <taxon>Actinomycetes</taxon>
        <taxon>Kitasatosporales</taxon>
        <taxon>Streptomycetaceae</taxon>
        <taxon>Streptomyces</taxon>
    </lineage>
</organism>
<gene>
    <name evidence="1" type="primary">thiS</name>
    <name evidence="1" type="ORF">GCM10023336_68070</name>
</gene>
<dbReference type="PANTHER" id="PTHR34472">
    <property type="entry name" value="SULFUR CARRIER PROTEIN THIS"/>
    <property type="match status" value="1"/>
</dbReference>
<protein>
    <submittedName>
        <fullName evidence="1">Sulfur carrier protein ThiS</fullName>
    </submittedName>
</protein>
<evidence type="ECO:0000313" key="1">
    <source>
        <dbReference type="EMBL" id="GAA5077374.1"/>
    </source>
</evidence>
<dbReference type="SUPFAM" id="SSF54285">
    <property type="entry name" value="MoaD/ThiS"/>
    <property type="match status" value="1"/>
</dbReference>
<keyword evidence="2" id="KW-1185">Reference proteome</keyword>
<dbReference type="InterPro" id="IPR016155">
    <property type="entry name" value="Mopterin_synth/thiamin_S_b"/>
</dbReference>
<dbReference type="NCBIfam" id="TIGR01683">
    <property type="entry name" value="thiS"/>
    <property type="match status" value="1"/>
</dbReference>
<dbReference type="CDD" id="cd00565">
    <property type="entry name" value="Ubl_ThiS"/>
    <property type="match status" value="1"/>
</dbReference>
<reference evidence="2" key="1">
    <citation type="journal article" date="2019" name="Int. J. Syst. Evol. Microbiol.">
        <title>The Global Catalogue of Microorganisms (GCM) 10K type strain sequencing project: providing services to taxonomists for standard genome sequencing and annotation.</title>
        <authorList>
            <consortium name="The Broad Institute Genomics Platform"/>
            <consortium name="The Broad Institute Genome Sequencing Center for Infectious Disease"/>
            <person name="Wu L."/>
            <person name="Ma J."/>
        </authorList>
    </citation>
    <scope>NUCLEOTIDE SEQUENCE [LARGE SCALE GENOMIC DNA]</scope>
    <source>
        <strain evidence="2">JCM 18410</strain>
    </source>
</reference>
<dbReference type="PANTHER" id="PTHR34472:SF1">
    <property type="entry name" value="SULFUR CARRIER PROTEIN THIS"/>
    <property type="match status" value="1"/>
</dbReference>
<dbReference type="RefSeq" id="WP_164586329.1">
    <property type="nucleotide sequence ID" value="NZ_BAABKC010000124.1"/>
</dbReference>
<accession>A0ABP9LHZ2</accession>
<evidence type="ECO:0000313" key="2">
    <source>
        <dbReference type="Proteomes" id="UP001500124"/>
    </source>
</evidence>
<dbReference type="Gene3D" id="3.10.20.30">
    <property type="match status" value="1"/>
</dbReference>
<sequence>MNISVNGESRSVASGTALDAVVRELTAAPSGVAAALNETVVPRARWSATVLAEGDRVEVLTAVQGG</sequence>